<protein>
    <submittedName>
        <fullName evidence="4">GvpF</fullName>
    </submittedName>
</protein>
<name>Q6X519_9CHRO</name>
<dbReference type="PANTHER" id="PTHR36852:SF1">
    <property type="entry name" value="PROTEIN GVPL 2"/>
    <property type="match status" value="1"/>
</dbReference>
<dbReference type="InterPro" id="IPR009430">
    <property type="entry name" value="GvpL/GvpF"/>
</dbReference>
<keyword evidence="1" id="KW-0304">Gas vesicle</keyword>
<evidence type="ECO:0000313" key="4">
    <source>
        <dbReference type="EMBL" id="AAS78472.1"/>
    </source>
</evidence>
<dbReference type="EMBL" id="AY254709">
    <property type="protein sequence ID" value="AAS78472.1"/>
    <property type="molecule type" value="Genomic_DNA"/>
</dbReference>
<evidence type="ECO:0000256" key="3">
    <source>
        <dbReference type="ARBA" id="ARBA00035643"/>
    </source>
</evidence>
<comment type="similarity">
    <text evidence="3">Belongs to the gas vesicle GvpF/GvpL family.</text>
</comment>
<comment type="subcellular location">
    <subcellularLocation>
        <location evidence="2">Gas vesicle</location>
    </subcellularLocation>
</comment>
<evidence type="ECO:0000256" key="1">
    <source>
        <dbReference type="ARBA" id="ARBA00022987"/>
    </source>
</evidence>
<sequence>MTVGLYLYGIFPEPLPEGLVLQGIDNEPVHSEVIDGFSFLYSAAHKEKYLASRRYLICHEKVLETVMEAGLTTLLPLRFGLVIKTWESVNEQLINPYKIQLKELFAKLSGQREVSIKIFWGNQWELQAALESNPKLKQERDAMMGKNLNMEEIIHIGQLIEATVLQRKQDIIQVFRDQLNHRAQEVIESDPMTDDMIYNAAYLIPWDQEPEFSQNVEAIDQQFGDRLRIRYNNLTAPYTFAQLILGEY</sequence>
<dbReference type="Pfam" id="PF06386">
    <property type="entry name" value="GvpL_GvpF"/>
    <property type="match status" value="1"/>
</dbReference>
<reference evidence="4" key="1">
    <citation type="submission" date="2004-03" db="EMBL/GenBank/DDBJ databases">
        <title>The gvp gene cluster of Microcystis sp. FACHB854.</title>
        <authorList>
            <person name="Xu M."/>
            <person name="Gao H."/>
            <person name="Xu X."/>
            <person name="Kong R."/>
        </authorList>
    </citation>
    <scope>NUCLEOTIDE SEQUENCE</scope>
    <source>
        <strain evidence="4">FACHB854</strain>
    </source>
</reference>
<gene>
    <name evidence="4" type="primary">gvpF</name>
</gene>
<dbReference type="PANTHER" id="PTHR36852">
    <property type="entry name" value="PROTEIN GVPL 2"/>
    <property type="match status" value="1"/>
</dbReference>
<dbReference type="GO" id="GO:0031412">
    <property type="term" value="P:gas vesicle organization"/>
    <property type="evidence" value="ECO:0007669"/>
    <property type="project" value="InterPro"/>
</dbReference>
<proteinExistence type="inferred from homology"/>
<evidence type="ECO:0000256" key="2">
    <source>
        <dbReference type="ARBA" id="ARBA00035108"/>
    </source>
</evidence>
<accession>Q6X519</accession>
<dbReference type="AlphaFoldDB" id="Q6X519"/>
<dbReference type="GO" id="GO:0031411">
    <property type="term" value="C:gas vesicle"/>
    <property type="evidence" value="ECO:0007669"/>
    <property type="project" value="UniProtKB-SubCell"/>
</dbReference>
<organism evidence="4">
    <name type="scientific">Microcystis sp. FACHB-854</name>
    <dbReference type="NCBI Taxonomy" id="236300"/>
    <lineage>
        <taxon>Bacteria</taxon>
        <taxon>Bacillati</taxon>
        <taxon>Cyanobacteriota</taxon>
        <taxon>Cyanophyceae</taxon>
        <taxon>Oscillatoriophycideae</taxon>
        <taxon>Chroococcales</taxon>
        <taxon>Microcystaceae</taxon>
        <taxon>Microcystis</taxon>
    </lineage>
</organism>